<sequence length="488" mass="57095">MERAFPLSQYSSKLLPEIIGLILTYLPKDDLITCTVLSKVWEHEARIILRKRYMISIPSYDFESYLECSQVRGNYYAKLDLFQDYENRQLVHHWLTLFPSKAAITLLRLDWCITSGPRSRKLFKICAQFKNLTSLHLRPYISENLDKNTIANYITSIVLPYLLPPSIIRHIKDIEINLEFPGKLEHIVSMLLMPHLFQVFPNTRSLSLVNICKDTVLLRALEKCGLSKLSHLKNISTEYIMYSVECIPHVLYMSELPDLPIPLQLFVQDSRLLENITSLDTSISPIYSKVNNILLAKVSQTLKHLRISNLETYFIQSRREHEGNYVFPILPNLLDIQVTRSPFEVSNEYLKRKWYIGKPQFHLQFATSCPGWKLNYSMQFPTLKSITVERAPLDKDCFSERVMSDLQFFETGLAFLYDTFLAENCSSETVTYFRTTLPLHDQFRLLGTQKTCDCRLREFCTCWELGNKQHLYNRVVTTFPNLVNSFWF</sequence>
<name>A0A226CWJ2_FOLCA</name>
<proteinExistence type="predicted"/>
<dbReference type="Proteomes" id="UP000198287">
    <property type="component" value="Unassembled WGS sequence"/>
</dbReference>
<gene>
    <name evidence="1" type="ORF">Fcan01_27495</name>
</gene>
<dbReference type="AlphaFoldDB" id="A0A226CWJ2"/>
<evidence type="ECO:0008006" key="3">
    <source>
        <dbReference type="Google" id="ProtNLM"/>
    </source>
</evidence>
<protein>
    <recommendedName>
        <fullName evidence="3">F-box domain-containing protein</fullName>
    </recommendedName>
</protein>
<evidence type="ECO:0000313" key="1">
    <source>
        <dbReference type="EMBL" id="OXA37702.1"/>
    </source>
</evidence>
<dbReference type="SUPFAM" id="SSF81383">
    <property type="entry name" value="F-box domain"/>
    <property type="match status" value="1"/>
</dbReference>
<reference evidence="1 2" key="1">
    <citation type="submission" date="2015-12" db="EMBL/GenBank/DDBJ databases">
        <title>The genome of Folsomia candida.</title>
        <authorList>
            <person name="Faddeeva A."/>
            <person name="Derks M.F."/>
            <person name="Anvar Y."/>
            <person name="Smit S."/>
            <person name="Van Straalen N."/>
            <person name="Roelofs D."/>
        </authorList>
    </citation>
    <scope>NUCLEOTIDE SEQUENCE [LARGE SCALE GENOMIC DNA]</scope>
    <source>
        <strain evidence="1 2">VU population</strain>
        <tissue evidence="1">Whole body</tissue>
    </source>
</reference>
<dbReference type="OrthoDB" id="2382755at2759"/>
<dbReference type="InterPro" id="IPR036047">
    <property type="entry name" value="F-box-like_dom_sf"/>
</dbReference>
<organism evidence="1 2">
    <name type="scientific">Folsomia candida</name>
    <name type="common">Springtail</name>
    <dbReference type="NCBI Taxonomy" id="158441"/>
    <lineage>
        <taxon>Eukaryota</taxon>
        <taxon>Metazoa</taxon>
        <taxon>Ecdysozoa</taxon>
        <taxon>Arthropoda</taxon>
        <taxon>Hexapoda</taxon>
        <taxon>Collembola</taxon>
        <taxon>Entomobryomorpha</taxon>
        <taxon>Isotomoidea</taxon>
        <taxon>Isotomidae</taxon>
        <taxon>Proisotominae</taxon>
        <taxon>Folsomia</taxon>
    </lineage>
</organism>
<dbReference type="EMBL" id="LNIX01000053">
    <property type="protein sequence ID" value="OXA37702.1"/>
    <property type="molecule type" value="Genomic_DNA"/>
</dbReference>
<comment type="caution">
    <text evidence="1">The sequence shown here is derived from an EMBL/GenBank/DDBJ whole genome shotgun (WGS) entry which is preliminary data.</text>
</comment>
<keyword evidence="2" id="KW-1185">Reference proteome</keyword>
<accession>A0A226CWJ2</accession>
<evidence type="ECO:0000313" key="2">
    <source>
        <dbReference type="Proteomes" id="UP000198287"/>
    </source>
</evidence>